<organism evidence="2 3">
    <name type="scientific">Nocardia otitidiscaviarum</name>
    <dbReference type="NCBI Taxonomy" id="1823"/>
    <lineage>
        <taxon>Bacteria</taxon>
        <taxon>Bacillati</taxon>
        <taxon>Actinomycetota</taxon>
        <taxon>Actinomycetes</taxon>
        <taxon>Mycobacteriales</taxon>
        <taxon>Nocardiaceae</taxon>
        <taxon>Nocardia</taxon>
    </lineage>
</organism>
<accession>A0A378Y612</accession>
<evidence type="ECO:0000313" key="3">
    <source>
        <dbReference type="Proteomes" id="UP000255467"/>
    </source>
</evidence>
<gene>
    <name evidence="2" type="ORF">NCTC1934_00073</name>
</gene>
<evidence type="ECO:0000259" key="1">
    <source>
        <dbReference type="Pfam" id="PF23926"/>
    </source>
</evidence>
<keyword evidence="3" id="KW-1185">Reference proteome</keyword>
<protein>
    <recommendedName>
        <fullName evidence="1">LtfC/p132/Gp6 beta-sandwich domain-containing protein</fullName>
    </recommendedName>
</protein>
<dbReference type="OrthoDB" id="4569753at2"/>
<dbReference type="AlphaFoldDB" id="A0A378Y612"/>
<feature type="domain" description="LtfC/p132/Gp6 beta-sandwich" evidence="1">
    <location>
        <begin position="7"/>
        <end position="100"/>
    </location>
</feature>
<dbReference type="EMBL" id="UGRY01000002">
    <property type="protein sequence ID" value="SUA72645.1"/>
    <property type="molecule type" value="Genomic_DNA"/>
</dbReference>
<name>A0A378Y612_9NOCA</name>
<dbReference type="InterPro" id="IPR055688">
    <property type="entry name" value="LtfC/p132/Gp6_b-sand"/>
</dbReference>
<dbReference type="Pfam" id="PF23926">
    <property type="entry name" value="LtfC"/>
    <property type="match status" value="1"/>
</dbReference>
<sequence length="100" mass="10913">MPIGWRTIQDDIELTAGDFIAARTNPSGPLVPGTTAEIVWANGQTWNATIDGDTVSWRVEAATVALVPAGTKFVLWIHYPNTLTSTTDDYPWIKGVARRS</sequence>
<reference evidence="2 3" key="1">
    <citation type="submission" date="2018-06" db="EMBL/GenBank/DDBJ databases">
        <authorList>
            <consortium name="Pathogen Informatics"/>
            <person name="Doyle S."/>
        </authorList>
    </citation>
    <scope>NUCLEOTIDE SEQUENCE [LARGE SCALE GENOMIC DNA]</scope>
    <source>
        <strain evidence="2 3">NCTC1934</strain>
    </source>
</reference>
<evidence type="ECO:0000313" key="2">
    <source>
        <dbReference type="EMBL" id="SUA72645.1"/>
    </source>
</evidence>
<dbReference type="RefSeq" id="WP_115061420.1">
    <property type="nucleotide sequence ID" value="NZ_UGRY01000002.1"/>
</dbReference>
<proteinExistence type="predicted"/>
<dbReference type="Proteomes" id="UP000255467">
    <property type="component" value="Unassembled WGS sequence"/>
</dbReference>